<keyword evidence="11" id="KW-1185">Reference proteome</keyword>
<dbReference type="InterPro" id="IPR041921">
    <property type="entry name" value="NuoE_N"/>
</dbReference>
<evidence type="ECO:0000313" key="10">
    <source>
        <dbReference type="Proteomes" id="UP000521676"/>
    </source>
</evidence>
<dbReference type="Gene3D" id="1.10.10.1590">
    <property type="entry name" value="NADH-quinone oxidoreductase subunit E"/>
    <property type="match status" value="1"/>
</dbReference>
<feature type="binding site" evidence="7">
    <location>
        <position position="98"/>
    </location>
    <ligand>
        <name>[2Fe-2S] cluster</name>
        <dbReference type="ChEBI" id="CHEBI:190135"/>
    </ligand>
</feature>
<feature type="binding site" evidence="7">
    <location>
        <position position="93"/>
    </location>
    <ligand>
        <name>[2Fe-2S] cluster</name>
        <dbReference type="ChEBI" id="CHEBI:190135"/>
    </ligand>
</feature>
<evidence type="ECO:0000256" key="2">
    <source>
        <dbReference type="ARBA" id="ARBA00022714"/>
    </source>
</evidence>
<dbReference type="Proteomes" id="UP001431572">
    <property type="component" value="Chromosome 2"/>
</dbReference>
<proteinExistence type="inferred from homology"/>
<dbReference type="RefSeq" id="WP_341469890.1">
    <property type="nucleotide sequence ID" value="NZ_CP128400.1"/>
</dbReference>
<evidence type="ECO:0000256" key="4">
    <source>
        <dbReference type="ARBA" id="ARBA00023004"/>
    </source>
</evidence>
<evidence type="ECO:0000256" key="1">
    <source>
        <dbReference type="ARBA" id="ARBA00010643"/>
    </source>
</evidence>
<keyword evidence="3 7" id="KW-0479">Metal-binding</keyword>
<comment type="similarity">
    <text evidence="1">Belongs to the complex I 24 kDa subunit family.</text>
</comment>
<comment type="cofactor">
    <cofactor evidence="6">
        <name>[2Fe-2S] cluster</name>
        <dbReference type="ChEBI" id="CHEBI:190135"/>
    </cofactor>
</comment>
<evidence type="ECO:0000313" key="11">
    <source>
        <dbReference type="Proteomes" id="UP001431572"/>
    </source>
</evidence>
<dbReference type="AlphaFoldDB" id="A0A8T7M7C8"/>
<dbReference type="Gene3D" id="3.40.30.10">
    <property type="entry name" value="Glutaredoxin"/>
    <property type="match status" value="1"/>
</dbReference>
<evidence type="ECO:0000256" key="5">
    <source>
        <dbReference type="ARBA" id="ARBA00023014"/>
    </source>
</evidence>
<evidence type="ECO:0000313" key="9">
    <source>
        <dbReference type="EMBL" id="WJW67986.1"/>
    </source>
</evidence>
<evidence type="ECO:0000256" key="7">
    <source>
        <dbReference type="PIRSR" id="PIRSR000216-1"/>
    </source>
</evidence>
<protein>
    <submittedName>
        <fullName evidence="8">NAD(P)H-dependent oxidoreductase subunit E</fullName>
    </submittedName>
</protein>
<organism evidence="8 10">
    <name type="scientific">Candidatus Chlorohelix allophototropha</name>
    <dbReference type="NCBI Taxonomy" id="3003348"/>
    <lineage>
        <taxon>Bacteria</taxon>
        <taxon>Bacillati</taxon>
        <taxon>Chloroflexota</taxon>
        <taxon>Chloroflexia</taxon>
        <taxon>Candidatus Chloroheliales</taxon>
        <taxon>Candidatus Chloroheliaceae</taxon>
        <taxon>Candidatus Chlorohelix</taxon>
    </lineage>
</organism>
<reference evidence="8 10" key="1">
    <citation type="submission" date="2020-06" db="EMBL/GenBank/DDBJ databases">
        <title>Anoxygenic phototrophic Chloroflexota member uses a Type I reaction center.</title>
        <authorList>
            <person name="Tsuji J.M."/>
            <person name="Shaw N.A."/>
            <person name="Nagashima S."/>
            <person name="Venkiteswaran J."/>
            <person name="Schiff S.L."/>
            <person name="Hanada S."/>
            <person name="Tank M."/>
            <person name="Neufeld J.D."/>
        </authorList>
    </citation>
    <scope>NUCLEOTIDE SEQUENCE [LARGE SCALE GENOMIC DNA]</scope>
    <source>
        <strain evidence="8">L227-S17</strain>
    </source>
</reference>
<keyword evidence="4 7" id="KW-0408">Iron</keyword>
<dbReference type="EMBL" id="JACATZ010000003">
    <property type="protein sequence ID" value="NWJ48045.1"/>
    <property type="molecule type" value="Genomic_DNA"/>
</dbReference>
<evidence type="ECO:0000256" key="3">
    <source>
        <dbReference type="ARBA" id="ARBA00022723"/>
    </source>
</evidence>
<dbReference type="GO" id="GO:0051537">
    <property type="term" value="F:2 iron, 2 sulfur cluster binding"/>
    <property type="evidence" value="ECO:0007669"/>
    <property type="project" value="UniProtKB-KW"/>
</dbReference>
<accession>A0A8T7M7C8</accession>
<dbReference type="InterPro" id="IPR036249">
    <property type="entry name" value="Thioredoxin-like_sf"/>
</dbReference>
<dbReference type="InterPro" id="IPR028431">
    <property type="entry name" value="NADP_DH_HndA-like"/>
</dbReference>
<evidence type="ECO:0000313" key="8">
    <source>
        <dbReference type="EMBL" id="NWJ48045.1"/>
    </source>
</evidence>
<dbReference type="CDD" id="cd03064">
    <property type="entry name" value="TRX_Fd_NuoE"/>
    <property type="match status" value="1"/>
</dbReference>
<comment type="cofactor">
    <cofactor evidence="7">
        <name>[2Fe-2S] cluster</name>
        <dbReference type="ChEBI" id="CHEBI:190135"/>
    </cofactor>
    <text evidence="7">Binds 1 [2Fe-2S] cluster.</text>
</comment>
<name>A0A8T7M7C8_9CHLR</name>
<sequence length="177" mass="19660">MSLTVFNNGGAGSSIELAKANAILDKYDSWDIKREALIPVLQDFQHEYGYIPAPIAALIGQRLDLTLPEIYGVATFYTDFKVLQKAEHRILLCEGIACYMCGSKGLGKLVKEKLGIEHTEVTPDGKWTVERANWCFGACNLMPIVEIDHTVYGNVTAEKLSQLIDDINAGKIKEHHH</sequence>
<reference evidence="9" key="2">
    <citation type="journal article" date="2024" name="Nature">
        <title>Anoxygenic phototroph of the Chloroflexota uses a type I reaction centre.</title>
        <authorList>
            <person name="Tsuji J.M."/>
            <person name="Shaw N.A."/>
            <person name="Nagashima S."/>
            <person name="Venkiteswaran J.J."/>
            <person name="Schiff S.L."/>
            <person name="Watanabe T."/>
            <person name="Fukui M."/>
            <person name="Hanada S."/>
            <person name="Tank M."/>
            <person name="Neufeld J.D."/>
        </authorList>
    </citation>
    <scope>NUCLEOTIDE SEQUENCE</scope>
    <source>
        <strain evidence="9">L227-S17</strain>
    </source>
</reference>
<dbReference type="PANTHER" id="PTHR43342:SF1">
    <property type="entry name" value="BIFURCATING [FEFE] HYDROGENASE GAMMA SUBUNIT"/>
    <property type="match status" value="1"/>
</dbReference>
<dbReference type="Pfam" id="PF01257">
    <property type="entry name" value="2Fe-2S_thioredx"/>
    <property type="match status" value="1"/>
</dbReference>
<dbReference type="InterPro" id="IPR042128">
    <property type="entry name" value="NuoE_dom"/>
</dbReference>
<keyword evidence="5 7" id="KW-0411">Iron-sulfur</keyword>
<feature type="binding site" evidence="7">
    <location>
        <position position="139"/>
    </location>
    <ligand>
        <name>[2Fe-2S] cluster</name>
        <dbReference type="ChEBI" id="CHEBI:190135"/>
    </ligand>
</feature>
<evidence type="ECO:0000256" key="6">
    <source>
        <dbReference type="ARBA" id="ARBA00034078"/>
    </source>
</evidence>
<keyword evidence="2 7" id="KW-0001">2Fe-2S</keyword>
<dbReference type="InterPro" id="IPR002023">
    <property type="entry name" value="NuoE-like"/>
</dbReference>
<feature type="binding site" evidence="7">
    <location>
        <position position="135"/>
    </location>
    <ligand>
        <name>[2Fe-2S] cluster</name>
        <dbReference type="ChEBI" id="CHEBI:190135"/>
    </ligand>
</feature>
<dbReference type="Proteomes" id="UP000521676">
    <property type="component" value="Unassembled WGS sequence"/>
</dbReference>
<dbReference type="GO" id="GO:0016491">
    <property type="term" value="F:oxidoreductase activity"/>
    <property type="evidence" value="ECO:0007669"/>
    <property type="project" value="InterPro"/>
</dbReference>
<dbReference type="PIRSF" id="PIRSF000216">
    <property type="entry name" value="NADH_DH_24kDa"/>
    <property type="match status" value="1"/>
</dbReference>
<dbReference type="EMBL" id="CP128400">
    <property type="protein sequence ID" value="WJW67986.1"/>
    <property type="molecule type" value="Genomic_DNA"/>
</dbReference>
<dbReference type="SUPFAM" id="SSF52833">
    <property type="entry name" value="Thioredoxin-like"/>
    <property type="match status" value="1"/>
</dbReference>
<dbReference type="PANTHER" id="PTHR43342">
    <property type="entry name" value="NADH-QUINONE OXIDOREDUCTASE, E SUBUNIT"/>
    <property type="match status" value="1"/>
</dbReference>
<gene>
    <name evidence="8" type="ORF">HXX08_19495</name>
    <name evidence="9" type="ORF">OZ401_003581</name>
</gene>
<dbReference type="GO" id="GO:0046872">
    <property type="term" value="F:metal ion binding"/>
    <property type="evidence" value="ECO:0007669"/>
    <property type="project" value="UniProtKB-KW"/>
</dbReference>